<gene>
    <name evidence="2" type="ORF">NOX80_14080</name>
</gene>
<feature type="domain" description="DUF7079" evidence="1">
    <location>
        <begin position="5"/>
        <end position="114"/>
    </location>
</feature>
<accession>A0ABY5IPI8</accession>
<name>A0ABY5IPI8_9FLAO</name>
<sequence>MNISERKPIWIALSEFYLDTELEQKDFKRIALKMIESPFSLEEIKNINKYEVFPVLQANLSNIAGEWAGFDEKWLEESIVKSIEKRNYFRKLSIEFSYFINSWMCKKHWINTEKEYKKIKTTAVLRN</sequence>
<dbReference type="RefSeq" id="WP_256550437.1">
    <property type="nucleotide sequence ID" value="NZ_CP101751.1"/>
</dbReference>
<keyword evidence="3" id="KW-1185">Reference proteome</keyword>
<proteinExistence type="predicted"/>
<dbReference type="EMBL" id="CP101751">
    <property type="protein sequence ID" value="UUC44753.1"/>
    <property type="molecule type" value="Genomic_DNA"/>
</dbReference>
<evidence type="ECO:0000313" key="2">
    <source>
        <dbReference type="EMBL" id="UUC44753.1"/>
    </source>
</evidence>
<evidence type="ECO:0000313" key="3">
    <source>
        <dbReference type="Proteomes" id="UP001059844"/>
    </source>
</evidence>
<organism evidence="2 3">
    <name type="scientific">Flavobacterium cerinum</name>
    <dbReference type="NCBI Taxonomy" id="2502784"/>
    <lineage>
        <taxon>Bacteria</taxon>
        <taxon>Pseudomonadati</taxon>
        <taxon>Bacteroidota</taxon>
        <taxon>Flavobacteriia</taxon>
        <taxon>Flavobacteriales</taxon>
        <taxon>Flavobacteriaceae</taxon>
        <taxon>Flavobacterium</taxon>
    </lineage>
</organism>
<dbReference type="InterPro" id="IPR055507">
    <property type="entry name" value="DUF7079"/>
</dbReference>
<reference evidence="2" key="1">
    <citation type="submission" date="2022-07" db="EMBL/GenBank/DDBJ databases">
        <title>Isolation, identification, and degradation of a PFOSA degrading strain from sewage treatment plant.</title>
        <authorList>
            <person name="Zhang L."/>
            <person name="Huo Y."/>
        </authorList>
    </citation>
    <scope>NUCLEOTIDE SEQUENCE</scope>
    <source>
        <strain evidence="2">C1</strain>
    </source>
</reference>
<protein>
    <recommendedName>
        <fullName evidence="1">DUF7079 domain-containing protein</fullName>
    </recommendedName>
</protein>
<evidence type="ECO:0000259" key="1">
    <source>
        <dbReference type="Pfam" id="PF23296"/>
    </source>
</evidence>
<dbReference type="Pfam" id="PF23296">
    <property type="entry name" value="DUF7079"/>
    <property type="match status" value="1"/>
</dbReference>
<dbReference type="Proteomes" id="UP001059844">
    <property type="component" value="Chromosome"/>
</dbReference>